<name>A0A8J7JB79_9FLAO</name>
<proteinExistence type="predicted"/>
<dbReference type="InterPro" id="IPR048354">
    <property type="entry name" value="TOD1_MUCI70_glycTrfase_dom"/>
</dbReference>
<accession>A0A8J7JB79</accession>
<evidence type="ECO:0000313" key="3">
    <source>
        <dbReference type="Proteomes" id="UP000610931"/>
    </source>
</evidence>
<dbReference type="AlphaFoldDB" id="A0A8J7JB79"/>
<dbReference type="Proteomes" id="UP000610931">
    <property type="component" value="Unassembled WGS sequence"/>
</dbReference>
<feature type="domain" description="TOD1/MUCI70 glycosyltransferase-like" evidence="1">
    <location>
        <begin position="47"/>
        <end position="206"/>
    </location>
</feature>
<gene>
    <name evidence="2" type="ORF">JF259_07320</name>
</gene>
<organism evidence="2 3">
    <name type="scientific">Snuella sedimenti</name>
    <dbReference type="NCBI Taxonomy" id="2798802"/>
    <lineage>
        <taxon>Bacteria</taxon>
        <taxon>Pseudomonadati</taxon>
        <taxon>Bacteroidota</taxon>
        <taxon>Flavobacteriia</taxon>
        <taxon>Flavobacteriales</taxon>
        <taxon>Flavobacteriaceae</taxon>
        <taxon>Snuella</taxon>
    </lineage>
</organism>
<protein>
    <submittedName>
        <fullName evidence="2">DUF616 domain-containing protein</fullName>
    </submittedName>
</protein>
<dbReference type="Pfam" id="PF04765">
    <property type="entry name" value="TOD1_MUCI70"/>
    <property type="match status" value="1"/>
</dbReference>
<dbReference type="RefSeq" id="WP_199114658.1">
    <property type="nucleotide sequence ID" value="NZ_JAELVQ010000007.1"/>
</dbReference>
<sequence>MKIAVYTANFGGKDELLTPLNYVDGSDISFYLFTDTDISVFPYKTIIKPLIFKDISKNAFYYKHMGDPLLKAYDVLIWHDSNIQLVFDKLPNLIELAENSFLTMYVHPDRDDFYSEAMTSIRINKDFSLRILRQALIYFFNGMPAHFGMYASGILIKNQNIDSGNFYPFWWEQTLKYSRRDQLSIVYVIHKTGQKIKSIKGNVFKNIYSIYHSHKYDYYIESRDIMRYNYSILKKLAFFGVKLLRKLRKIMQ</sequence>
<dbReference type="EMBL" id="JAELVQ010000007">
    <property type="protein sequence ID" value="MBJ6367894.1"/>
    <property type="molecule type" value="Genomic_DNA"/>
</dbReference>
<keyword evidence="3" id="KW-1185">Reference proteome</keyword>
<comment type="caution">
    <text evidence="2">The sequence shown here is derived from an EMBL/GenBank/DDBJ whole genome shotgun (WGS) entry which is preliminary data.</text>
</comment>
<reference evidence="2" key="1">
    <citation type="submission" date="2020-12" db="EMBL/GenBank/DDBJ databases">
        <title>Snuella sp. nov., isolated from sediment in Incheon.</title>
        <authorList>
            <person name="Kim W."/>
        </authorList>
    </citation>
    <scope>NUCLEOTIDE SEQUENCE</scope>
    <source>
        <strain evidence="2">CAU 1569</strain>
    </source>
</reference>
<evidence type="ECO:0000313" key="2">
    <source>
        <dbReference type="EMBL" id="MBJ6367894.1"/>
    </source>
</evidence>
<evidence type="ECO:0000259" key="1">
    <source>
        <dbReference type="Pfam" id="PF04765"/>
    </source>
</evidence>